<dbReference type="OrthoDB" id="9786110at2"/>
<dbReference type="EMBL" id="CP025334">
    <property type="protein sequence ID" value="AZT97341.1"/>
    <property type="molecule type" value="Genomic_DNA"/>
</dbReference>
<dbReference type="EMBL" id="CP017150">
    <property type="protein sequence ID" value="AOP53698.1"/>
    <property type="molecule type" value="Genomic_DNA"/>
</dbReference>
<evidence type="ECO:0000313" key="21">
    <source>
        <dbReference type="Proteomes" id="UP000234300"/>
    </source>
</evidence>
<evidence type="ECO:0000256" key="2">
    <source>
        <dbReference type="PIRSR" id="PIRSR017388-3"/>
    </source>
</evidence>
<dbReference type="KEGG" id="blin:BLSMQ_1988"/>
<accession>A0A1D7W4V7</accession>
<dbReference type="EMBL" id="FXZI01000001">
    <property type="protein sequence ID" value="SMX71403.1"/>
    <property type="molecule type" value="Genomic_DNA"/>
</dbReference>
<dbReference type="Proteomes" id="UP000217564">
    <property type="component" value="Unassembled WGS sequence"/>
</dbReference>
<dbReference type="Proteomes" id="UP000218377">
    <property type="component" value="Unassembled WGS sequence"/>
</dbReference>
<dbReference type="EMBL" id="FXZB01000013">
    <property type="protein sequence ID" value="SMX83115.1"/>
    <property type="molecule type" value="Genomic_DNA"/>
</dbReference>
<dbReference type="Pfam" id="PF12697">
    <property type="entry name" value="Abhydrolase_6"/>
    <property type="match status" value="1"/>
</dbReference>
<dbReference type="InterPro" id="IPR029058">
    <property type="entry name" value="AB_hydrolase_fold"/>
</dbReference>
<dbReference type="GO" id="GO:0016020">
    <property type="term" value="C:membrane"/>
    <property type="evidence" value="ECO:0007669"/>
    <property type="project" value="TreeGrafter"/>
</dbReference>
<evidence type="ECO:0000313" key="25">
    <source>
        <dbReference type="Proteomes" id="UP000297736"/>
    </source>
</evidence>
<organism evidence="4 15">
    <name type="scientific">Brevibacterium aurantiacum</name>
    <dbReference type="NCBI Taxonomy" id="273384"/>
    <lineage>
        <taxon>Bacteria</taxon>
        <taxon>Bacillati</taxon>
        <taxon>Actinomycetota</taxon>
        <taxon>Actinomycetes</taxon>
        <taxon>Micrococcales</taxon>
        <taxon>Brevibacteriaceae</taxon>
        <taxon>Brevibacterium</taxon>
    </lineage>
</organism>
<dbReference type="Proteomes" id="UP000282731">
    <property type="component" value="Chromosome"/>
</dbReference>
<evidence type="ECO:0000313" key="6">
    <source>
        <dbReference type="EMBL" id="AZT97341.1"/>
    </source>
</evidence>
<dbReference type="RefSeq" id="WP_009884635.1">
    <property type="nucleotide sequence ID" value="NZ_AAGP01000037.1"/>
</dbReference>
<dbReference type="InterPro" id="IPR050266">
    <property type="entry name" value="AB_hydrolase_sf"/>
</dbReference>
<dbReference type="Proteomes" id="UP000234525">
    <property type="component" value="Unassembled WGS sequence"/>
</dbReference>
<dbReference type="PIRSF" id="PIRSF017388">
    <property type="entry name" value="Esterase_lipase"/>
    <property type="match status" value="1"/>
</dbReference>
<accession>A0A2A3Z6R7</accession>
<feature type="active site" description="Charge relay system" evidence="1">
    <location>
        <position position="200"/>
    </location>
</feature>
<dbReference type="Proteomes" id="UP000234289">
    <property type="component" value="Unassembled WGS sequence"/>
</dbReference>
<evidence type="ECO:0000313" key="15">
    <source>
        <dbReference type="Proteomes" id="UP000094793"/>
    </source>
</evidence>
<dbReference type="eggNOG" id="COG1647">
    <property type="taxonomic scope" value="Bacteria"/>
</dbReference>
<evidence type="ECO:0000313" key="24">
    <source>
        <dbReference type="Proteomes" id="UP000283000"/>
    </source>
</evidence>
<dbReference type="Proteomes" id="UP000234300">
    <property type="component" value="Unassembled WGS sequence"/>
</dbReference>
<evidence type="ECO:0000313" key="10">
    <source>
        <dbReference type="EMBL" id="PCC55336.1"/>
    </source>
</evidence>
<evidence type="ECO:0000313" key="14">
    <source>
        <dbReference type="EMBL" id="TGD36869.1"/>
    </source>
</evidence>
<evidence type="ECO:0000256" key="1">
    <source>
        <dbReference type="PIRSR" id="PIRSR017388-1"/>
    </source>
</evidence>
<dbReference type="InterPro" id="IPR012354">
    <property type="entry name" value="Esterase_lipase"/>
</dbReference>
<feature type="domain" description="AB hydrolase-1" evidence="3">
    <location>
        <begin position="26"/>
        <end position="241"/>
    </location>
</feature>
<feature type="active site" description="Nucleophile" evidence="1">
    <location>
        <position position="100"/>
    </location>
</feature>
<dbReference type="EMBL" id="NRGP01000009">
    <property type="protein sequence ID" value="PCC47274.1"/>
    <property type="molecule type" value="Genomic_DNA"/>
</dbReference>
<evidence type="ECO:0000313" key="7">
    <source>
        <dbReference type="EMBL" id="PCC19997.1"/>
    </source>
</evidence>
<reference evidence="23 24" key="6">
    <citation type="submission" date="2017-12" db="EMBL/GenBank/DDBJ databases">
        <authorList>
            <person name="Levesque S."/>
        </authorList>
    </citation>
    <scope>NUCLEOTIDE SEQUENCE [LARGE SCALE GENOMIC DNA]</scope>
    <source>
        <strain evidence="5 24">SMQ-1417</strain>
        <strain evidence="6 23">SMQ-1420</strain>
    </source>
</reference>
<dbReference type="EMBL" id="NRGX01000001">
    <property type="protein sequence ID" value="PCC19997.1"/>
    <property type="molecule type" value="Genomic_DNA"/>
</dbReference>
<name>A0A1D7W4V7_BREAU</name>
<dbReference type="AlphaFoldDB" id="A0A1D7W4V7"/>
<dbReference type="Proteomes" id="UP000297736">
    <property type="component" value="Unassembled WGS sequence"/>
</dbReference>
<evidence type="ECO:0000313" key="19">
    <source>
        <dbReference type="Proteomes" id="UP000218620"/>
    </source>
</evidence>
<dbReference type="EMBL" id="NRGQ01000006">
    <property type="protein sequence ID" value="PCC43695.1"/>
    <property type="molecule type" value="Genomic_DNA"/>
</dbReference>
<dbReference type="InterPro" id="IPR000073">
    <property type="entry name" value="AB_hydrolase_1"/>
</dbReference>
<dbReference type="Proteomes" id="UP000283000">
    <property type="component" value="Chromosome"/>
</dbReference>
<gene>
    <name evidence="13" type="ORF">BAUR9175_02096</name>
    <name evidence="11" type="ORF">BAUR920_00250</name>
    <name evidence="12" type="ORF">BAURA86_00322</name>
    <name evidence="4" type="ORF">BLSMQ_1988</name>
    <name evidence="10" type="ORF">CIK59_00775</name>
    <name evidence="9" type="ORF">CIK64_07185</name>
    <name evidence="8" type="ORF">CIK65_07550</name>
    <name evidence="7" type="ORF">CIK79_17905</name>
    <name evidence="5" type="ORF">CXR23_10720</name>
    <name evidence="6" type="ORF">CXR27_10305</name>
    <name evidence="14" type="ORF">EB834_17805</name>
</gene>
<dbReference type="EMBL" id="FXZG01000001">
    <property type="protein sequence ID" value="SMX66508.1"/>
    <property type="molecule type" value="Genomic_DNA"/>
</dbReference>
<reference evidence="15" key="2">
    <citation type="submission" date="2016-09" db="EMBL/GenBank/DDBJ databases">
        <title>Complete Genome Sequence of Brevibacterium linens SMQ-1335.</title>
        <authorList>
            <person name="de Melo A.G."/>
            <person name="Labrie S.J."/>
            <person name="Dumaresq J."/>
            <person name="Roberts R.J."/>
            <person name="Tremblay D.M."/>
            <person name="Moineau S."/>
        </authorList>
    </citation>
    <scope>NUCLEOTIDE SEQUENCE [LARGE SCALE GENOMIC DNA]</scope>
    <source>
        <strain evidence="15">SMQ-1335</strain>
    </source>
</reference>
<dbReference type="GO" id="GO:0106435">
    <property type="term" value="F:carboxylesterase activity"/>
    <property type="evidence" value="ECO:0007669"/>
    <property type="project" value="UniProtKB-EC"/>
</dbReference>
<evidence type="ECO:0000313" key="20">
    <source>
        <dbReference type="Proteomes" id="UP000234289"/>
    </source>
</evidence>
<reference evidence="23 24" key="8">
    <citation type="submission" date="2019-01" db="EMBL/GenBank/DDBJ databases">
        <title>Comparative genomic analysis of Brevibacterium aurantiacum sheds light on its evolution and its adaptation to smear-ripened cheeses.</title>
        <authorList>
            <person name="Moineau S."/>
        </authorList>
    </citation>
    <scope>NUCLEOTIDE SEQUENCE [LARGE SCALE GENOMIC DNA]</scope>
    <source>
        <strain evidence="5 24">SMQ-1417</strain>
        <strain evidence="6 23">SMQ-1420</strain>
    </source>
</reference>
<keyword evidence="22" id="KW-1185">Reference proteome</keyword>
<reference evidence="20 22" key="4">
    <citation type="submission" date="2017-03" db="EMBL/GenBank/DDBJ databases">
        <authorList>
            <person name="Monnet C."/>
        </authorList>
    </citation>
    <scope>NUCLEOTIDE SEQUENCE [LARGE SCALE GENOMIC DNA]</scope>
    <source>
        <strain evidence="22">ATCC 9175</strain>
        <strain evidence="20">CNRZ 920</strain>
    </source>
</reference>
<dbReference type="PATRIC" id="fig|1703.10.peg.2048"/>
<dbReference type="Proteomes" id="UP000218620">
    <property type="component" value="Unassembled WGS sequence"/>
</dbReference>
<evidence type="ECO:0000313" key="16">
    <source>
        <dbReference type="Proteomes" id="UP000217564"/>
    </source>
</evidence>
<evidence type="ECO:0000313" key="5">
    <source>
        <dbReference type="EMBL" id="AZT93552.1"/>
    </source>
</evidence>
<dbReference type="Proteomes" id="UP000217881">
    <property type="component" value="Unassembled WGS sequence"/>
</dbReference>
<reference evidence="16 17" key="3">
    <citation type="journal article" date="2017" name="Elife">
        <title>Extensive horizontal gene transfer in cheese-associated bacteria.</title>
        <authorList>
            <person name="Bonham K.S."/>
            <person name="Wolfe B.E."/>
            <person name="Dutton R.J."/>
        </authorList>
    </citation>
    <scope>NUCLEOTIDE SEQUENCE [LARGE SCALE GENOMIC DNA]</scope>
    <source>
        <strain evidence="10 17">738_8</strain>
        <strain evidence="9 16">947_7</strain>
        <strain evidence="8 19">962_8</strain>
        <strain evidence="7 18">JB5</strain>
    </source>
</reference>
<sequence length="263" mass="27780">MEIDYSPQSVPTAPYRQIAPDSESAVLFLHGITGSPAAWFPIARALSDHGVSVSVPLLPGHGTRWQDLNATKWSDWLDAAKAELSALSQTHSRVVVAGLSMGGALALALGADDSPPTELVLINPALYIDSPLTPLLPVLKHFVASVPAIGGDIAHPDRCEYAYDRTPVAAIASFASAQSKLRNDLWRVECPVTLFISGSDGVVGPLTLRTLRSRLPTAPAIRALRRSRHVATLDNDADTIAEVILEKVTSAGGATAGTPGDRE</sequence>
<dbReference type="Proteomes" id="UP000094793">
    <property type="component" value="Chromosome"/>
</dbReference>
<dbReference type="SUPFAM" id="SSF53474">
    <property type="entry name" value="alpha/beta-Hydrolases"/>
    <property type="match status" value="1"/>
</dbReference>
<evidence type="ECO:0000313" key="18">
    <source>
        <dbReference type="Proteomes" id="UP000218377"/>
    </source>
</evidence>
<evidence type="ECO:0000313" key="22">
    <source>
        <dbReference type="Proteomes" id="UP000234525"/>
    </source>
</evidence>
<dbReference type="PANTHER" id="PTHR43798:SF33">
    <property type="entry name" value="HYDROLASE, PUTATIVE (AFU_ORTHOLOGUE AFUA_2G14860)-RELATED"/>
    <property type="match status" value="1"/>
</dbReference>
<proteinExistence type="predicted"/>
<dbReference type="EMBL" id="NRHA01000003">
    <property type="protein sequence ID" value="PCC55336.1"/>
    <property type="molecule type" value="Genomic_DNA"/>
</dbReference>
<dbReference type="EMBL" id="CP025330">
    <property type="protein sequence ID" value="AZT93552.1"/>
    <property type="molecule type" value="Genomic_DNA"/>
</dbReference>
<dbReference type="PANTHER" id="PTHR43798">
    <property type="entry name" value="MONOACYLGLYCEROL LIPASE"/>
    <property type="match status" value="1"/>
</dbReference>
<accession>A0A2H1J6I0</accession>
<reference evidence="4" key="1">
    <citation type="submission" date="2016-09" db="EMBL/GenBank/DDBJ databases">
        <title>Complete Genome Sequence of Brevibacterium aurantiacum SMQ-1335.</title>
        <authorList>
            <person name="de Melo A.G."/>
            <person name="Labrie S.J."/>
            <person name="Dumaresq J."/>
            <person name="Roberts R.J."/>
            <person name="Tremblay D.M."/>
            <person name="Moineau S."/>
        </authorList>
    </citation>
    <scope>NUCLEOTIDE SEQUENCE</scope>
    <source>
        <strain evidence="4">SMQ-1335</strain>
    </source>
</reference>
<reference evidence="14 25" key="7">
    <citation type="submission" date="2018-10" db="EMBL/GenBank/DDBJ databases">
        <title>Brevibacterium genomes from Austrain hard cheese rinds.</title>
        <authorList>
            <person name="Anast J.M."/>
            <person name="Dzieciol M."/>
            <person name="Schultz D.L."/>
            <person name="Mann E."/>
            <person name="Wagner M."/>
            <person name="Schmitz-Esser S."/>
        </authorList>
    </citation>
    <scope>NUCLEOTIDE SEQUENCE [LARGE SCALE GENOMIC DNA]</scope>
    <source>
        <strain evidence="14 25">L261</strain>
    </source>
</reference>
<reference evidence="11 21" key="5">
    <citation type="submission" date="2017-03" db="EMBL/GenBank/DDBJ databases">
        <authorList>
            <person name="Afonso C.L."/>
            <person name="Miller P.J."/>
            <person name="Scott M.A."/>
            <person name="Spackman E."/>
            <person name="Goraichik I."/>
            <person name="Dimitrov K.M."/>
            <person name="Suarez D.L."/>
            <person name="Swayne D.E."/>
        </authorList>
    </citation>
    <scope>NUCLEOTIDE SEQUENCE [LARGE SCALE GENOMIC DNA]</scope>
    <source>
        <strain evidence="12">8</strain>
        <strain evidence="21">8(6)</strain>
        <strain evidence="13">ATCC 9175</strain>
        <strain evidence="11">CNRZ 920</strain>
    </source>
</reference>
<keyword evidence="4" id="KW-0378">Hydrolase</keyword>
<evidence type="ECO:0000313" key="8">
    <source>
        <dbReference type="EMBL" id="PCC43695.1"/>
    </source>
</evidence>
<feature type="site" description="Important for substrate specificity" evidence="2">
    <location>
        <position position="149"/>
    </location>
</feature>
<dbReference type="EMBL" id="RHFF01000022">
    <property type="protein sequence ID" value="TGD36869.1"/>
    <property type="molecule type" value="Genomic_DNA"/>
</dbReference>
<dbReference type="Gene3D" id="3.40.50.1820">
    <property type="entry name" value="alpha/beta hydrolase"/>
    <property type="match status" value="1"/>
</dbReference>
<evidence type="ECO:0000313" key="11">
    <source>
        <dbReference type="EMBL" id="SMX66508.1"/>
    </source>
</evidence>
<evidence type="ECO:0000313" key="23">
    <source>
        <dbReference type="Proteomes" id="UP000282731"/>
    </source>
</evidence>
<feature type="active site" description="Charge relay system" evidence="1">
    <location>
        <position position="229"/>
    </location>
</feature>
<protein>
    <submittedName>
        <fullName evidence="14">Alpha/beta fold hydrolase</fullName>
    </submittedName>
    <submittedName>
        <fullName evidence="5">Alpha/beta hydrolase</fullName>
    </submittedName>
    <submittedName>
        <fullName evidence="11">Carboxylesterase</fullName>
    </submittedName>
    <submittedName>
        <fullName evidence="4">Putative esterase/lipase</fullName>
        <ecNumber evidence="4 11">3.1.1.1</ecNumber>
    </submittedName>
</protein>
<evidence type="ECO:0000313" key="4">
    <source>
        <dbReference type="EMBL" id="AOP53698.1"/>
    </source>
</evidence>
<evidence type="ECO:0000259" key="3">
    <source>
        <dbReference type="Pfam" id="PF12697"/>
    </source>
</evidence>
<dbReference type="EC" id="3.1.1.1" evidence="4 11"/>
<evidence type="ECO:0000313" key="12">
    <source>
        <dbReference type="EMBL" id="SMX71403.1"/>
    </source>
</evidence>
<evidence type="ECO:0000313" key="13">
    <source>
        <dbReference type="EMBL" id="SMX83115.1"/>
    </source>
</evidence>
<evidence type="ECO:0000313" key="9">
    <source>
        <dbReference type="EMBL" id="PCC47274.1"/>
    </source>
</evidence>
<dbReference type="GeneID" id="60906340"/>
<evidence type="ECO:0000313" key="17">
    <source>
        <dbReference type="Proteomes" id="UP000217881"/>
    </source>
</evidence>